<evidence type="ECO:0000313" key="14">
    <source>
        <dbReference type="Proteomes" id="UP000284250"/>
    </source>
</evidence>
<evidence type="ECO:0000259" key="12">
    <source>
        <dbReference type="PROSITE" id="PS51194"/>
    </source>
</evidence>
<dbReference type="Gene3D" id="3.90.1150.50">
    <property type="entry name" value="Transcription-repair-coupling factor, D7 domain"/>
    <property type="match status" value="1"/>
</dbReference>
<evidence type="ECO:0000313" key="13">
    <source>
        <dbReference type="EMBL" id="RIY08876.1"/>
    </source>
</evidence>
<evidence type="ECO:0000256" key="3">
    <source>
        <dbReference type="ARBA" id="ARBA00022763"/>
    </source>
</evidence>
<dbReference type="InterPro" id="IPR041471">
    <property type="entry name" value="UvrB_inter"/>
</dbReference>
<sequence length="1186" mass="133310">MQVSDFLKLYFLDPTVLTVGARLNPATRHSLRPAGPPVGAVEPAVRLHLRGLVGSQDAVLAAALHHEHPDQHHLFVLHDRDEAAYFLADLQHLLPDEDPLLFPSSYKRPYSFDETENANVLMRAEVLNRLNTHRGTSASSPQPPSPSEKGEPAVKNTGESSGSPSLKERGPGDEATEVGTLIVTYPEALFEKVINKKSLVANTFVIKVGDKLDVNFISEMLAEYDFERSDFVYEAGQFAVRGGIVDIFSYANELPYRIELFGDEVETIRTFDPESQLSVDKKAQVSIIPNVQTKLLQETREAFLDFIPKNTVVWAKDLRQALDVVTESFERAEAGFQELLAVAGGTQVVSKPEGLFETGKSFKKLLEPFPIVEFGKRFYFKTGEDFTFTAKPQPSFNKDFARLVKNLHDNQLKGYTNIIAAEQVRQADRLRTIFDELDNNVQFQHLLMGLREGYIDETLKLVVYTDHQLFERFYRAQETRKFSKKKALTLKELRTLVPGDYVVHQDYGIARFAGLTQVEINDRLQEAIRLIYRDDDVLTVSIHALHKIAKYSGAEGSPPSMSKLGSPEWENKKKSVKKKVKDIAAELIRLYAKRKTAPGHAFAHDSFMQAELESSFIYEDTPDQAKATEDVKRDMEVPHPMDRLVCGDVGFGKTEVAIRAAFKAVADGKQVAMLVPTTILAMQHYKTFRERLGNLPVTVEYVNRFKTSKQIKETLGRVAEGKTDILIGTHRLTNKDVKFKDLGLLVIDEEQKFGVKTKDKLKEIKVNVDTLTLSATPIPRTLHFSLMGARDLSVIATPPPNRQPVQTELHVYDELLIRDAISREIKRGGQVFFVHNRIKDIEEQASMILRLVPDARVSYVHGQLDGNVLEKRMMKFVDGDYDVLVSTTLIESGLDIANANTIIINRAHMHGLSDLHQMRGRVGRSNKKAYCYLLTPPVAGLPSDARKRLSTLEEFSDLGAGFNVAMRDLDIRGAGNLLGGEQSGFINDLGFETYHQILDEAVQELKETEFRDLFLGDPTQRLQQAAGAAGPKECNIETDLQVLIPDRYVSSVSERLQLYSKLDRAKNPEDLRKLLTGIVDRFGPLPEEVEQLADIVRLRWQGRHAGFERLTYKKNVLKGFVPATNNEAYFQGPTFGNILSYVQTHPNSASMKERKEQLIISFEDVKSVQAAKRILSELGSEEAVGM</sequence>
<dbReference type="InterPro" id="IPR037235">
    <property type="entry name" value="TRCF-like_C_D7"/>
</dbReference>
<evidence type="ECO:0000256" key="2">
    <source>
        <dbReference type="ARBA" id="ARBA00022741"/>
    </source>
</evidence>
<dbReference type="PROSITE" id="PS51194">
    <property type="entry name" value="HELICASE_CTER"/>
    <property type="match status" value="1"/>
</dbReference>
<dbReference type="GO" id="GO:0003678">
    <property type="term" value="F:DNA helicase activity"/>
    <property type="evidence" value="ECO:0007669"/>
    <property type="project" value="TreeGrafter"/>
</dbReference>
<dbReference type="GO" id="GO:0006355">
    <property type="term" value="P:regulation of DNA-templated transcription"/>
    <property type="evidence" value="ECO:0007669"/>
    <property type="project" value="UniProtKB-UniRule"/>
</dbReference>
<dbReference type="InterPro" id="IPR004576">
    <property type="entry name" value="Mfd"/>
</dbReference>
<dbReference type="HAMAP" id="MF_00969">
    <property type="entry name" value="TRCF"/>
    <property type="match status" value="1"/>
</dbReference>
<evidence type="ECO:0000256" key="9">
    <source>
        <dbReference type="HAMAP-Rule" id="MF_00969"/>
    </source>
</evidence>
<evidence type="ECO:0000256" key="1">
    <source>
        <dbReference type="ARBA" id="ARBA00022490"/>
    </source>
</evidence>
<keyword evidence="6 9" id="KW-0067">ATP-binding</keyword>
<evidence type="ECO:0000256" key="7">
    <source>
        <dbReference type="ARBA" id="ARBA00023125"/>
    </source>
</evidence>
<dbReference type="SMART" id="SM00487">
    <property type="entry name" value="DEXDc"/>
    <property type="match status" value="1"/>
</dbReference>
<dbReference type="Gene3D" id="2.40.10.170">
    <property type="match status" value="1"/>
</dbReference>
<dbReference type="PANTHER" id="PTHR47964">
    <property type="entry name" value="ATP-DEPENDENT DNA HELICASE HOMOLOG RECG, CHLOROPLASTIC"/>
    <property type="match status" value="1"/>
</dbReference>
<dbReference type="GO" id="GO:0005737">
    <property type="term" value="C:cytoplasm"/>
    <property type="evidence" value="ECO:0007669"/>
    <property type="project" value="UniProtKB-SubCell"/>
</dbReference>
<dbReference type="SUPFAM" id="SSF141259">
    <property type="entry name" value="CarD-like"/>
    <property type="match status" value="1"/>
</dbReference>
<keyword evidence="8 9" id="KW-0234">DNA repair</keyword>
<dbReference type="GO" id="GO:0000716">
    <property type="term" value="P:transcription-coupled nucleotide-excision repair, DNA damage recognition"/>
    <property type="evidence" value="ECO:0007669"/>
    <property type="project" value="UniProtKB-UniRule"/>
</dbReference>
<keyword evidence="3 9" id="KW-0227">DNA damage</keyword>
<dbReference type="SUPFAM" id="SSF52540">
    <property type="entry name" value="P-loop containing nucleoside triphosphate hydrolases"/>
    <property type="match status" value="3"/>
</dbReference>
<dbReference type="GO" id="GO:0005524">
    <property type="term" value="F:ATP binding"/>
    <property type="evidence" value="ECO:0007669"/>
    <property type="project" value="UniProtKB-UniRule"/>
</dbReference>
<gene>
    <name evidence="9 13" type="primary">mfd</name>
    <name evidence="13" type="ORF">D0T11_13185</name>
</gene>
<dbReference type="Proteomes" id="UP000284250">
    <property type="component" value="Unassembled WGS sequence"/>
</dbReference>
<accession>A0A418QUF7</accession>
<dbReference type="Pfam" id="PF02559">
    <property type="entry name" value="CarD_TRCF_RID"/>
    <property type="match status" value="1"/>
</dbReference>
<keyword evidence="4 9" id="KW-0378">Hydrolase</keyword>
<evidence type="ECO:0000256" key="4">
    <source>
        <dbReference type="ARBA" id="ARBA00022801"/>
    </source>
</evidence>
<dbReference type="SMART" id="SM00490">
    <property type="entry name" value="HELICc"/>
    <property type="match status" value="1"/>
</dbReference>
<dbReference type="SUPFAM" id="SSF143517">
    <property type="entry name" value="TRCF domain-like"/>
    <property type="match status" value="1"/>
</dbReference>
<dbReference type="InterPro" id="IPR003711">
    <property type="entry name" value="CarD-like/TRCF_RID"/>
</dbReference>
<dbReference type="Gene3D" id="3.30.2060.10">
    <property type="entry name" value="Penicillin-binding protein 1b domain"/>
    <property type="match status" value="1"/>
</dbReference>
<dbReference type="Gene3D" id="3.40.50.300">
    <property type="entry name" value="P-loop containing nucleotide triphosphate hydrolases"/>
    <property type="match status" value="2"/>
</dbReference>
<dbReference type="InterPro" id="IPR011545">
    <property type="entry name" value="DEAD/DEAH_box_helicase_dom"/>
</dbReference>
<dbReference type="InterPro" id="IPR027417">
    <property type="entry name" value="P-loop_NTPase"/>
</dbReference>
<organism evidence="13 14">
    <name type="scientific">Hymenobacter rubripertinctus</name>
    <dbReference type="NCBI Taxonomy" id="2029981"/>
    <lineage>
        <taxon>Bacteria</taxon>
        <taxon>Pseudomonadati</taxon>
        <taxon>Bacteroidota</taxon>
        <taxon>Cytophagia</taxon>
        <taxon>Cytophagales</taxon>
        <taxon>Hymenobacteraceae</taxon>
        <taxon>Hymenobacter</taxon>
    </lineage>
</organism>
<dbReference type="SMART" id="SM00982">
    <property type="entry name" value="TRCF"/>
    <property type="match status" value="1"/>
</dbReference>
<name>A0A418QUF7_9BACT</name>
<feature type="region of interest" description="Disordered" evidence="10">
    <location>
        <begin position="133"/>
        <end position="174"/>
    </location>
</feature>
<dbReference type="NCBIfam" id="TIGR00580">
    <property type="entry name" value="mfd"/>
    <property type="match status" value="1"/>
</dbReference>
<evidence type="ECO:0000256" key="8">
    <source>
        <dbReference type="ARBA" id="ARBA00023204"/>
    </source>
</evidence>
<evidence type="ECO:0000256" key="5">
    <source>
        <dbReference type="ARBA" id="ARBA00022806"/>
    </source>
</evidence>
<comment type="function">
    <text evidence="9">Couples transcription and DNA repair by recognizing RNA polymerase (RNAP) stalled at DNA lesions. Mediates ATP-dependent release of RNAP and its truncated transcript from the DNA, and recruitment of nucleotide excision repair machinery to the damaged site.</text>
</comment>
<feature type="domain" description="Helicase ATP-binding" evidence="11">
    <location>
        <begin position="634"/>
        <end position="795"/>
    </location>
</feature>
<dbReference type="Pfam" id="PF00270">
    <property type="entry name" value="DEAD"/>
    <property type="match status" value="1"/>
</dbReference>
<keyword evidence="14" id="KW-1185">Reference proteome</keyword>
<dbReference type="GO" id="GO:0016787">
    <property type="term" value="F:hydrolase activity"/>
    <property type="evidence" value="ECO:0007669"/>
    <property type="project" value="UniProtKB-KW"/>
</dbReference>
<dbReference type="EC" id="3.6.4.-" evidence="9"/>
<dbReference type="OrthoDB" id="9804325at2"/>
<dbReference type="InterPro" id="IPR005118">
    <property type="entry name" value="TRCF_C"/>
</dbReference>
<dbReference type="SMART" id="SM01058">
    <property type="entry name" value="CarD_TRCF"/>
    <property type="match status" value="1"/>
</dbReference>
<dbReference type="RefSeq" id="WP_119656268.1">
    <property type="nucleotide sequence ID" value="NZ_JBHUOI010000052.1"/>
</dbReference>
<keyword evidence="5" id="KW-0347">Helicase</keyword>
<comment type="similarity">
    <text evidence="9">In the C-terminal section; belongs to the helicase family. RecG subfamily.</text>
</comment>
<dbReference type="PANTHER" id="PTHR47964:SF1">
    <property type="entry name" value="ATP-DEPENDENT DNA HELICASE HOMOLOG RECG, CHLOROPLASTIC"/>
    <property type="match status" value="1"/>
</dbReference>
<reference evidence="13 14" key="1">
    <citation type="submission" date="2018-09" db="EMBL/GenBank/DDBJ databases">
        <authorList>
            <person name="Zeman M."/>
            <person name="Pardy F."/>
        </authorList>
    </citation>
    <scope>NUCLEOTIDE SEQUENCE [LARGE SCALE GENOMIC DNA]</scope>
    <source>
        <strain evidence="13 14">CCM 8852</strain>
    </source>
</reference>
<dbReference type="Pfam" id="PF03461">
    <property type="entry name" value="TRCF"/>
    <property type="match status" value="1"/>
</dbReference>
<comment type="subcellular location">
    <subcellularLocation>
        <location evidence="9">Cytoplasm</location>
    </subcellularLocation>
</comment>
<keyword evidence="1 9" id="KW-0963">Cytoplasm</keyword>
<dbReference type="PROSITE" id="PS51192">
    <property type="entry name" value="HELICASE_ATP_BIND_1"/>
    <property type="match status" value="1"/>
</dbReference>
<dbReference type="EMBL" id="QYCN01000019">
    <property type="protein sequence ID" value="RIY08876.1"/>
    <property type="molecule type" value="Genomic_DNA"/>
</dbReference>
<keyword evidence="2 9" id="KW-0547">Nucleotide-binding</keyword>
<dbReference type="InterPro" id="IPR014001">
    <property type="entry name" value="Helicase_ATP-bd"/>
</dbReference>
<comment type="caution">
    <text evidence="13">The sequence shown here is derived from an EMBL/GenBank/DDBJ whole genome shotgun (WGS) entry which is preliminary data.</text>
</comment>
<keyword evidence="7 9" id="KW-0238">DNA-binding</keyword>
<dbReference type="InterPro" id="IPR001650">
    <property type="entry name" value="Helicase_C-like"/>
</dbReference>
<evidence type="ECO:0000259" key="11">
    <source>
        <dbReference type="PROSITE" id="PS51192"/>
    </source>
</evidence>
<dbReference type="CDD" id="cd17991">
    <property type="entry name" value="DEXHc_TRCF"/>
    <property type="match status" value="1"/>
</dbReference>
<dbReference type="Pfam" id="PF00271">
    <property type="entry name" value="Helicase_C"/>
    <property type="match status" value="1"/>
</dbReference>
<comment type="similarity">
    <text evidence="9">In the N-terminal section; belongs to the UvrB family.</text>
</comment>
<feature type="domain" description="Helicase C-terminal" evidence="12">
    <location>
        <begin position="816"/>
        <end position="970"/>
    </location>
</feature>
<dbReference type="InterPro" id="IPR047112">
    <property type="entry name" value="RecG/Mfd"/>
</dbReference>
<reference evidence="13 14" key="2">
    <citation type="submission" date="2019-01" db="EMBL/GenBank/DDBJ databases">
        <title>Hymenobacter humicola sp. nov., isolated from soils in Antarctica.</title>
        <authorList>
            <person name="Sedlacek I."/>
            <person name="Holochova P."/>
            <person name="Kralova S."/>
            <person name="Pantucek R."/>
            <person name="Stankova E."/>
            <person name="Vrbovska V."/>
            <person name="Kristofova L."/>
            <person name="Svec P."/>
            <person name="Busse H.-J."/>
        </authorList>
    </citation>
    <scope>NUCLEOTIDE SEQUENCE [LARGE SCALE GENOMIC DNA]</scope>
    <source>
        <strain evidence="13 14">CCM 8852</strain>
    </source>
</reference>
<dbReference type="AlphaFoldDB" id="A0A418QUF7"/>
<dbReference type="GO" id="GO:0003684">
    <property type="term" value="F:damaged DNA binding"/>
    <property type="evidence" value="ECO:0007669"/>
    <property type="project" value="InterPro"/>
</dbReference>
<proteinExistence type="inferred from homology"/>
<dbReference type="Pfam" id="PF17757">
    <property type="entry name" value="UvrB_inter"/>
    <property type="match status" value="1"/>
</dbReference>
<evidence type="ECO:0000256" key="10">
    <source>
        <dbReference type="SAM" id="MobiDB-lite"/>
    </source>
</evidence>
<protein>
    <recommendedName>
        <fullName evidence="9">Transcription-repair-coupling factor</fullName>
        <shortName evidence="9">TRCF</shortName>
        <ecNumber evidence="9">3.6.4.-</ecNumber>
    </recommendedName>
</protein>
<evidence type="ECO:0000256" key="6">
    <source>
        <dbReference type="ARBA" id="ARBA00022840"/>
    </source>
</evidence>
<dbReference type="InterPro" id="IPR036101">
    <property type="entry name" value="CarD-like/TRCF_RID_sf"/>
</dbReference>